<protein>
    <recommendedName>
        <fullName evidence="2">Helicase/UvrB N-terminal domain-containing protein</fullName>
    </recommendedName>
</protein>
<evidence type="ECO:0000256" key="1">
    <source>
        <dbReference type="SAM" id="MobiDB-lite"/>
    </source>
</evidence>
<feature type="region of interest" description="Disordered" evidence="1">
    <location>
        <begin position="267"/>
        <end position="290"/>
    </location>
</feature>
<dbReference type="GO" id="GO:0016787">
    <property type="term" value="F:hydrolase activity"/>
    <property type="evidence" value="ECO:0007669"/>
    <property type="project" value="InterPro"/>
</dbReference>
<feature type="domain" description="Helicase/UvrB N-terminal" evidence="2">
    <location>
        <begin position="115"/>
        <end position="272"/>
    </location>
</feature>
<organism evidence="3">
    <name type="scientific">viral metagenome</name>
    <dbReference type="NCBI Taxonomy" id="1070528"/>
    <lineage>
        <taxon>unclassified sequences</taxon>
        <taxon>metagenomes</taxon>
        <taxon>organismal metagenomes</taxon>
    </lineage>
</organism>
<evidence type="ECO:0000313" key="3">
    <source>
        <dbReference type="EMBL" id="QHU12753.1"/>
    </source>
</evidence>
<dbReference type="Pfam" id="PF04851">
    <property type="entry name" value="ResIII"/>
    <property type="match status" value="1"/>
</dbReference>
<dbReference type="EMBL" id="MN740809">
    <property type="protein sequence ID" value="QHU12753.1"/>
    <property type="molecule type" value="Genomic_DNA"/>
</dbReference>
<feature type="compositionally biased region" description="Acidic residues" evidence="1">
    <location>
        <begin position="274"/>
        <end position="289"/>
    </location>
</feature>
<reference evidence="3" key="1">
    <citation type="journal article" date="2020" name="Nature">
        <title>Giant virus diversity and host interactions through global metagenomics.</title>
        <authorList>
            <person name="Schulz F."/>
            <person name="Roux S."/>
            <person name="Paez-Espino D."/>
            <person name="Jungbluth S."/>
            <person name="Walsh D.A."/>
            <person name="Denef V.J."/>
            <person name="McMahon K.D."/>
            <person name="Konstantinidis K.T."/>
            <person name="Eloe-Fadrosh E.A."/>
            <person name="Kyrpides N.C."/>
            <person name="Woyke T."/>
        </authorList>
    </citation>
    <scope>NUCLEOTIDE SEQUENCE</scope>
    <source>
        <strain evidence="3">GVMAG-S-1101172-89</strain>
    </source>
</reference>
<dbReference type="Gene3D" id="3.40.50.300">
    <property type="entry name" value="P-loop containing nucleotide triphosphate hydrolases"/>
    <property type="match status" value="1"/>
</dbReference>
<evidence type="ECO:0000259" key="2">
    <source>
        <dbReference type="Pfam" id="PF04851"/>
    </source>
</evidence>
<dbReference type="InterPro" id="IPR027417">
    <property type="entry name" value="P-loop_NTPase"/>
</dbReference>
<dbReference type="InterPro" id="IPR006935">
    <property type="entry name" value="Helicase/UvrB_N"/>
</dbReference>
<accession>A0A6C0K5M8</accession>
<dbReference type="SUPFAM" id="SSF52540">
    <property type="entry name" value="P-loop containing nucleoside triphosphate hydrolases"/>
    <property type="match status" value="2"/>
</dbReference>
<dbReference type="GO" id="GO:0005524">
    <property type="term" value="F:ATP binding"/>
    <property type="evidence" value="ECO:0007669"/>
    <property type="project" value="InterPro"/>
</dbReference>
<dbReference type="Gene3D" id="3.40.50.10810">
    <property type="entry name" value="Tandem AAA-ATPase domain"/>
    <property type="match status" value="1"/>
</dbReference>
<sequence length="1290" mass="147504">MEDITEYTNEEILRKWETEDNMTFRDDILEELVRRRLFPSAVGSWESEAGLYPDTNDPRFIEKIMIKQEFIENKQESLQQQQNQGDKLCDTTREFELSSVQRFISRFLSPQSPYQSALLYHGVGVGKTCAAITTAEEYLRVYPKEAVFIVAPRNIQPGFKRTIFDEETLVIPEDRSVANSARGCTGSTYIQRTGTEYDSERGVIIRRINQSINSRYKIMGYLQFARYIQDVINSVQKTENPERNRQEEVKALRRAFDGKLVVIDEAHNLRDAPNETEDDGLDNPDIDDISESKAGKRLTPVLLRMLGEVEDMKLMLLTGTPMYNSHKEIVFLLNLLLRNDKKAEISENDIFRPSGEFRKRGILTLGKTAQAYLSFMRGENPLTFPIRLHPRDVPTLTEWPTESPQGEELPSNPEAVELRKKTLLNMPFVPVSFEGDSLKIVSEIANSVVARGGLGLRSLDEMVQSGNWLFPGESDAELMTRIRDTGFDNTFEEIKTGISLQYNSREGVSWLLKGELKNASPKADFILNRIVNTKGVIFIYSRFIKSGALPIVLALEANGYTPWGPTAKPLLVNANLGNLGRQCALCSFRERAHAGRAHPFTPAKYVILTGQVGISPNNAASIKAARAKENMYGKEVKVIIGSQVASEGIDLRFIREIYVFDSWFHLNKMEQVLGRGVRTCSHSLLKPIERNCTIHLLVNTYGKALVETADLYMYRIAMNKAVTIGRVTRVLKQHALDCNLNISVNYVNDLEPLDKLEDSQGKLRGVVDEDPKFKGKISMKDTPYTSICDWMECPYTCAKPVDLKGILERNEIDMSTYDEYAMRWRESQLKEIMKRLFEAEEQPNIQMDTLNDALREAGIPDIAIRILLGNIVDNKSFRIFINGQEGYITWRNLYYLFQPIRLADVRIPLALRIADVPIGKESFIPMKYKVSPAEEMPKPPTELDDAVTEKDAAPVVKNVATDTAVTYWNACVAWAKLMKSGESPLDIPSEIIEIMNKRYSGEIYKREFNVISMISWMYEDIRNLQNEQDKLRFRTVLADVFLEIIWDESIKPSEQIDIVFNPANTSDELNRVTLEQLIQAEGSVVYRYINIITGKIDYMCGKEPCKQSVVDYFERNTSDPINVLEANKETTGRIYGFILPKVKEGKLVLKTSDVVVNKGNIPHKGKECENVSTIDGHKEQLRLIREMIEALGYPPLLLRDTILNEKQTRVKDSVKLPKKKEDDNLSPMEREQKQMREKLFKDTRKFQNAIKACALKNIILRMVDKMERQNKRLRYFYRPIATIKAKHKLK</sequence>
<dbReference type="InterPro" id="IPR038718">
    <property type="entry name" value="SNF2-like_sf"/>
</dbReference>
<proteinExistence type="predicted"/>
<name>A0A6C0K5M8_9ZZZZ</name>
<dbReference type="GO" id="GO:0003677">
    <property type="term" value="F:DNA binding"/>
    <property type="evidence" value="ECO:0007669"/>
    <property type="project" value="InterPro"/>
</dbReference>